<dbReference type="EMBL" id="CP001706">
    <property type="protein sequence ID" value="ACV09813.1"/>
    <property type="molecule type" value="Genomic_DNA"/>
</dbReference>
<gene>
    <name evidence="1" type="ordered locus">Jden_2176</name>
</gene>
<evidence type="ECO:0000313" key="1">
    <source>
        <dbReference type="EMBL" id="ACV09813.1"/>
    </source>
</evidence>
<evidence type="ECO:0000313" key="2">
    <source>
        <dbReference type="Proteomes" id="UP000000628"/>
    </source>
</evidence>
<name>C7R1H8_JONDD</name>
<dbReference type="AlphaFoldDB" id="C7R1H8"/>
<reference evidence="1 2" key="1">
    <citation type="journal article" date="2009" name="Stand. Genomic Sci.">
        <title>Complete genome sequence of Jonesia denitrificans type strain (Prevot 55134).</title>
        <authorList>
            <person name="Pukall R."/>
            <person name="Gehrich-Schroter G."/>
            <person name="Lapidus A."/>
            <person name="Nolan M."/>
            <person name="Glavina Del Rio T."/>
            <person name="Lucas S."/>
            <person name="Chen F."/>
            <person name="Tice H."/>
            <person name="Pitluck S."/>
            <person name="Cheng J.F."/>
            <person name="Copeland A."/>
            <person name="Saunders E."/>
            <person name="Brettin T."/>
            <person name="Detter J.C."/>
            <person name="Bruce D."/>
            <person name="Goodwin L."/>
            <person name="Pati A."/>
            <person name="Ivanova N."/>
            <person name="Mavromatis K."/>
            <person name="Ovchinnikova G."/>
            <person name="Chen A."/>
            <person name="Palaniappan K."/>
            <person name="Land M."/>
            <person name="Hauser L."/>
            <person name="Chang Y.J."/>
            <person name="Jeffries C.D."/>
            <person name="Chain P."/>
            <person name="Goker M."/>
            <person name="Bristow J."/>
            <person name="Eisen J.A."/>
            <person name="Markowitz V."/>
            <person name="Hugenholtz P."/>
            <person name="Kyrpides N.C."/>
            <person name="Klenk H.P."/>
            <person name="Han C."/>
        </authorList>
    </citation>
    <scope>NUCLEOTIDE SEQUENCE [LARGE SCALE GENOMIC DNA]</scope>
    <source>
        <strain evidence="2">ATCC 14870 / DSM 20603 / BCRC 15368 / CIP 55.134 / JCM 11481 / NBRC 15587 / NCTC 10816 / Prevot 55134</strain>
    </source>
</reference>
<dbReference type="HOGENOM" id="CLU_2479178_0_0_11"/>
<protein>
    <submittedName>
        <fullName evidence="1">Uncharacterized protein</fullName>
    </submittedName>
</protein>
<sequence>MEDWSERDRALAVGLTALEEATTQHGNPVDLAMDSDSEGWWAVKQVMDQEAAAEERYRERHPDLPPGTRLIVKYAKGDPELEELLDD</sequence>
<proteinExistence type="predicted"/>
<dbReference type="Proteomes" id="UP000000628">
    <property type="component" value="Chromosome"/>
</dbReference>
<dbReference type="KEGG" id="jde:Jden_2176"/>
<keyword evidence="2" id="KW-1185">Reference proteome</keyword>
<accession>C7R1H8</accession>
<organism evidence="1 2">
    <name type="scientific">Jonesia denitrificans (strain ATCC 14870 / DSM 20603 / BCRC 15368 / CIP 55.134 / JCM 11481 / NBRC 15587 / NCTC 10816 / Prevot 55134)</name>
    <name type="common">Listeria denitrificans</name>
    <dbReference type="NCBI Taxonomy" id="471856"/>
    <lineage>
        <taxon>Bacteria</taxon>
        <taxon>Bacillati</taxon>
        <taxon>Actinomycetota</taxon>
        <taxon>Actinomycetes</taxon>
        <taxon>Micrococcales</taxon>
        <taxon>Jonesiaceae</taxon>
        <taxon>Jonesia</taxon>
    </lineage>
</organism>